<keyword evidence="4" id="KW-0968">Cytoplasmic vesicle</keyword>
<evidence type="ECO:0000256" key="4">
    <source>
        <dbReference type="ARBA" id="ARBA00023329"/>
    </source>
</evidence>
<dbReference type="InterPro" id="IPR035802">
    <property type="entry name" value="ENTH/VHS_tepsin"/>
</dbReference>
<feature type="region of interest" description="Disordered" evidence="5">
    <location>
        <begin position="440"/>
        <end position="479"/>
    </location>
</feature>
<feature type="region of interest" description="Disordered" evidence="5">
    <location>
        <begin position="123"/>
        <end position="225"/>
    </location>
</feature>
<gene>
    <name evidence="8" type="primary">TEPSIN</name>
</gene>
<proteinExistence type="predicted"/>
<sequence length="479" mass="49707">MAGTPPLRDRLSFLHRLPILLKGTSDDDVPCPGYLFEEIAKISHESLGSSQCLLEYLLNRLHSGSGRVKLKVLKIMLHLCSHGSPSFLLILKRNSTFIQEAAGSAGEAFLSTIQKAAEVVANAVRPGSESPSTRRPPPRGDAYQPAMTPSASHAHPSPGNLLPGAVPGARALRHQPGQAGGGWDEPDSSPSSQNSSQENGNLGKTSDSGSRSGSDSPSGASWAPSDLAERAEAMTLSDCQQELSLVQTVTRGSRAFLSREEAQHFVKECGLLNCEAVLELLICHLGGTSECVQMILRHFEASCRQRPPAQRPPAEPGTATTHAGPSDLLTDTVPFGGGQAFLQPLNSALFSPKGPAQPPPLQGSPLAGPGDTREAETRLAGSREQGPASEPGPSGTDTTEGVPELGPGPSGCPWSPVASGSCSSLFAGMELVACPRLLGAGTAAGEPPSAPQAPWTLSQSVAAREPPGSEPSAFAFLNS</sequence>
<evidence type="ECO:0000256" key="5">
    <source>
        <dbReference type="SAM" id="MobiDB-lite"/>
    </source>
</evidence>
<accession>A0ABM4JIM0</accession>
<evidence type="ECO:0000259" key="6">
    <source>
        <dbReference type="Pfam" id="PF25827"/>
    </source>
</evidence>
<name>A0ABM4JIM0_EQUPR</name>
<keyword evidence="3" id="KW-0333">Golgi apparatus</keyword>
<feature type="region of interest" description="Disordered" evidence="5">
    <location>
        <begin position="347"/>
        <end position="416"/>
    </location>
</feature>
<evidence type="ECO:0000313" key="7">
    <source>
        <dbReference type="Proteomes" id="UP001652662"/>
    </source>
</evidence>
<dbReference type="InterPro" id="IPR058028">
    <property type="entry name" value="Tepsin_VHS/ENTH-like"/>
</dbReference>
<dbReference type="SUPFAM" id="SSF48464">
    <property type="entry name" value="ENTH/VHS domain"/>
    <property type="match status" value="1"/>
</dbReference>
<protein>
    <submittedName>
        <fullName evidence="8">AP-4 complex accessory subunit tepsin isoform X5</fullName>
    </submittedName>
</protein>
<evidence type="ECO:0000256" key="2">
    <source>
        <dbReference type="ARBA" id="ARBA00004555"/>
    </source>
</evidence>
<dbReference type="CDD" id="cd03572">
    <property type="entry name" value="ENTH_like_Tepsin"/>
    <property type="match status" value="1"/>
</dbReference>
<evidence type="ECO:0000256" key="1">
    <source>
        <dbReference type="ARBA" id="ARBA00004541"/>
    </source>
</evidence>
<dbReference type="RefSeq" id="XP_070415797.1">
    <property type="nucleotide sequence ID" value="XM_070559696.1"/>
</dbReference>
<dbReference type="PANTHER" id="PTHR21514:SF0">
    <property type="entry name" value="AP-4 COMPLEX ACCESSORY SUBUNIT TEPSIN"/>
    <property type="match status" value="1"/>
</dbReference>
<dbReference type="Pfam" id="PF25827">
    <property type="entry name" value="TVHS-like"/>
    <property type="match status" value="1"/>
</dbReference>
<organism evidence="7 8">
    <name type="scientific">Equus przewalskii</name>
    <name type="common">Przewalski's horse</name>
    <name type="synonym">Equus caballus przewalskii</name>
    <dbReference type="NCBI Taxonomy" id="9798"/>
    <lineage>
        <taxon>Eukaryota</taxon>
        <taxon>Metazoa</taxon>
        <taxon>Chordata</taxon>
        <taxon>Craniata</taxon>
        <taxon>Vertebrata</taxon>
        <taxon>Euteleostomi</taxon>
        <taxon>Mammalia</taxon>
        <taxon>Eutheria</taxon>
        <taxon>Laurasiatheria</taxon>
        <taxon>Perissodactyla</taxon>
        <taxon>Equidae</taxon>
        <taxon>Equus</taxon>
    </lineage>
</organism>
<evidence type="ECO:0000313" key="8">
    <source>
        <dbReference type="RefSeq" id="XP_070415797.1"/>
    </source>
</evidence>
<dbReference type="GeneID" id="103547330"/>
<dbReference type="Proteomes" id="UP001652662">
    <property type="component" value="Chromosome 10"/>
</dbReference>
<feature type="region of interest" description="Disordered" evidence="5">
    <location>
        <begin position="306"/>
        <end position="335"/>
    </location>
</feature>
<dbReference type="InterPro" id="IPR039273">
    <property type="entry name" value="TEPSIN"/>
</dbReference>
<feature type="domain" description="AP-4 complex accessory subunit Tepsin VHS/ENTH-like" evidence="6">
    <location>
        <begin position="240"/>
        <end position="294"/>
    </location>
</feature>
<feature type="compositionally biased region" description="Low complexity" evidence="5">
    <location>
        <begin position="188"/>
        <end position="199"/>
    </location>
</feature>
<dbReference type="Gene3D" id="1.25.40.90">
    <property type="match status" value="1"/>
</dbReference>
<keyword evidence="7" id="KW-1185">Reference proteome</keyword>
<feature type="compositionally biased region" description="Low complexity" evidence="5">
    <location>
        <begin position="206"/>
        <end position="225"/>
    </location>
</feature>
<reference evidence="8" key="1">
    <citation type="submission" date="2025-08" db="UniProtKB">
        <authorList>
            <consortium name="RefSeq"/>
        </authorList>
    </citation>
    <scope>IDENTIFICATION</scope>
    <source>
        <tissue evidence="8">Blood</tissue>
    </source>
</reference>
<evidence type="ECO:0000256" key="3">
    <source>
        <dbReference type="ARBA" id="ARBA00023034"/>
    </source>
</evidence>
<dbReference type="PANTHER" id="PTHR21514">
    <property type="entry name" value="AP-4 COMPLEX ACCESSORY SUBUNIT TEPSIN"/>
    <property type="match status" value="1"/>
</dbReference>
<dbReference type="InterPro" id="IPR008942">
    <property type="entry name" value="ENTH_VHS"/>
</dbReference>
<comment type="subcellular location">
    <subcellularLocation>
        <location evidence="1">Cytoplasmic vesicle</location>
    </subcellularLocation>
    <subcellularLocation>
        <location evidence="2">Golgi apparatus</location>
    </subcellularLocation>
</comment>